<comment type="catalytic activity">
    <reaction evidence="8 9">
        <text>GTP + H2O = GDP + phosphate + H(+)</text>
        <dbReference type="Rhea" id="RHEA:19669"/>
        <dbReference type="ChEBI" id="CHEBI:15377"/>
        <dbReference type="ChEBI" id="CHEBI:15378"/>
        <dbReference type="ChEBI" id="CHEBI:37565"/>
        <dbReference type="ChEBI" id="CHEBI:43474"/>
        <dbReference type="ChEBI" id="CHEBI:58189"/>
        <dbReference type="EC" id="3.6.5.4"/>
    </reaction>
</comment>
<dbReference type="InterPro" id="IPR003593">
    <property type="entry name" value="AAA+_ATPase"/>
</dbReference>
<keyword evidence="6 9" id="KW-0472">Membrane</keyword>
<dbReference type="Gene3D" id="3.40.50.300">
    <property type="entry name" value="P-loop containing nucleotide triphosphate hydrolases"/>
    <property type="match status" value="1"/>
</dbReference>
<feature type="binding site" evidence="9">
    <location>
        <begin position="206"/>
        <end position="210"/>
    </location>
    <ligand>
        <name>GTP</name>
        <dbReference type="ChEBI" id="CHEBI:37565"/>
    </ligand>
</feature>
<dbReference type="SMART" id="SM00962">
    <property type="entry name" value="SRP54"/>
    <property type="match status" value="1"/>
</dbReference>
<dbReference type="SUPFAM" id="SSF52540">
    <property type="entry name" value="P-loop containing nucleoside triphosphate hydrolases"/>
    <property type="match status" value="1"/>
</dbReference>
<gene>
    <name evidence="9 11" type="primary">ftsY</name>
    <name evidence="11" type="ORF">SHM_12120</name>
</gene>
<dbReference type="Pfam" id="PF00448">
    <property type="entry name" value="SRP54"/>
    <property type="match status" value="1"/>
</dbReference>
<dbReference type="SMART" id="SM00963">
    <property type="entry name" value="SRP54_N"/>
    <property type="match status" value="1"/>
</dbReference>
<dbReference type="InterPro" id="IPR013822">
    <property type="entry name" value="Signal_recog_particl_SRP54_hlx"/>
</dbReference>
<protein>
    <recommendedName>
        <fullName evidence="9">Signal recognition particle receptor FtsY</fullName>
        <shortName evidence="9">SRP receptor</shortName>
        <ecNumber evidence="9">3.6.5.4</ecNumber>
    </recommendedName>
</protein>
<dbReference type="InterPro" id="IPR027417">
    <property type="entry name" value="P-loop_NTPase"/>
</dbReference>
<dbReference type="SUPFAM" id="SSF47364">
    <property type="entry name" value="Domain of the SRP/SRP receptor G-proteins"/>
    <property type="match status" value="1"/>
</dbReference>
<keyword evidence="3 9" id="KW-0547">Nucleotide-binding</keyword>
<feature type="binding site" evidence="9">
    <location>
        <begin position="124"/>
        <end position="131"/>
    </location>
    <ligand>
        <name>GTP</name>
        <dbReference type="ChEBI" id="CHEBI:37565"/>
    </ligand>
</feature>
<dbReference type="PANTHER" id="PTHR43134">
    <property type="entry name" value="SIGNAL RECOGNITION PARTICLE RECEPTOR SUBUNIT ALPHA"/>
    <property type="match status" value="1"/>
</dbReference>
<keyword evidence="12" id="KW-1185">Reference proteome</keyword>
<reference evidence="11 12" key="1">
    <citation type="journal article" date="2022" name="Front. Microbiol.">
        <title>Male-killing mechanisms vary between Spiroplasma species.</title>
        <authorList>
            <person name="Arai H."/>
            <person name="Inoue M."/>
            <person name="Kageyama D."/>
        </authorList>
    </citation>
    <scope>NUCLEOTIDE SEQUENCE [LARGE SCALE GENOMIC DNA]</scope>
    <source>
        <strain evidence="12">sHm</strain>
    </source>
</reference>
<dbReference type="SMART" id="SM00382">
    <property type="entry name" value="AAA"/>
    <property type="match status" value="1"/>
</dbReference>
<keyword evidence="4 9" id="KW-0378">Hydrolase</keyword>
<organism evidence="11 12">
    <name type="scientific">Spiroplasma ixodetis</name>
    <dbReference type="NCBI Taxonomy" id="2141"/>
    <lineage>
        <taxon>Bacteria</taxon>
        <taxon>Bacillati</taxon>
        <taxon>Mycoplasmatota</taxon>
        <taxon>Mollicutes</taxon>
        <taxon>Entomoplasmatales</taxon>
        <taxon>Spiroplasmataceae</taxon>
        <taxon>Spiroplasma</taxon>
    </lineage>
</organism>
<comment type="similarity">
    <text evidence="9">Belongs to the GTP-binding SRP family. FtsY subfamily.</text>
</comment>
<dbReference type="Pfam" id="PF02881">
    <property type="entry name" value="SRP54_N"/>
    <property type="match status" value="1"/>
</dbReference>
<evidence type="ECO:0000256" key="6">
    <source>
        <dbReference type="ARBA" id="ARBA00023136"/>
    </source>
</evidence>
<keyword evidence="2 9" id="KW-0963">Cytoplasm</keyword>
<comment type="subcellular location">
    <subcellularLocation>
        <location evidence="9">Cell membrane</location>
        <topology evidence="9">Peripheral membrane protein</topology>
        <orientation evidence="9">Cytoplasmic side</orientation>
    </subcellularLocation>
    <subcellularLocation>
        <location evidence="9">Cytoplasm</location>
    </subcellularLocation>
</comment>
<keyword evidence="7 9" id="KW-0675">Receptor</keyword>
<evidence type="ECO:0000256" key="7">
    <source>
        <dbReference type="ARBA" id="ARBA00023170"/>
    </source>
</evidence>
<dbReference type="InterPro" id="IPR004390">
    <property type="entry name" value="SR_rcpt_FtsY"/>
</dbReference>
<dbReference type="PANTHER" id="PTHR43134:SF1">
    <property type="entry name" value="SIGNAL RECOGNITION PARTICLE RECEPTOR SUBUNIT ALPHA"/>
    <property type="match status" value="1"/>
</dbReference>
<evidence type="ECO:0000256" key="3">
    <source>
        <dbReference type="ARBA" id="ARBA00022741"/>
    </source>
</evidence>
<dbReference type="RefSeq" id="WP_281749505.1">
    <property type="nucleotide sequence ID" value="NZ_AP026933.1"/>
</dbReference>
<dbReference type="InterPro" id="IPR036225">
    <property type="entry name" value="SRP/SRP_N"/>
</dbReference>
<evidence type="ECO:0000313" key="11">
    <source>
        <dbReference type="EMBL" id="BDT03566.1"/>
    </source>
</evidence>
<evidence type="ECO:0000259" key="10">
    <source>
        <dbReference type="PROSITE" id="PS00300"/>
    </source>
</evidence>
<dbReference type="EMBL" id="AP026933">
    <property type="protein sequence ID" value="BDT03566.1"/>
    <property type="molecule type" value="Genomic_DNA"/>
</dbReference>
<comment type="subunit">
    <text evidence="9">Part of the signal recognition particle protein translocation system, which is composed of SRP and FtsY.</text>
</comment>
<dbReference type="EC" id="3.6.5.4" evidence="9"/>
<evidence type="ECO:0000256" key="4">
    <source>
        <dbReference type="ARBA" id="ARBA00022801"/>
    </source>
</evidence>
<keyword evidence="1 9" id="KW-1003">Cell membrane</keyword>
<dbReference type="InterPro" id="IPR000897">
    <property type="entry name" value="SRP54_GTPase_dom"/>
</dbReference>
<comment type="function">
    <text evidence="9">Involved in targeting and insertion of nascent membrane proteins into the cytoplasmic membrane. Acts as a receptor for the complex formed by the signal recognition particle (SRP) and the ribosome-nascent chain (RNC).</text>
</comment>
<dbReference type="NCBIfam" id="TIGR00064">
    <property type="entry name" value="ftsY"/>
    <property type="match status" value="1"/>
</dbReference>
<dbReference type="InterPro" id="IPR042101">
    <property type="entry name" value="SRP54_N_sf"/>
</dbReference>
<evidence type="ECO:0000256" key="5">
    <source>
        <dbReference type="ARBA" id="ARBA00023134"/>
    </source>
</evidence>
<dbReference type="PROSITE" id="PS00300">
    <property type="entry name" value="SRP54"/>
    <property type="match status" value="1"/>
</dbReference>
<sequence>MAFFKNLKTKLFGQKTTKYDQGLKKSRTLFASKIKALAARYHQLDEQYFEELTEVLILADVGYKMAETITDEIRHEAKIQKLTKPKDINDIIIDKMFVIYTDGQLVSTRLNFSSNNISLFLVVGVNGNGKTTSAAKLAAKLKTQGKKPILVAADTFRAGAVEQLQIWAERIGIPCYLGTPKQDPASVVYAGVEAAKSEGCDVIIVDTAGRLENKVNLMQELKKINKIITQKLGHEANETLLVIDGTTGQNGINQAQEFMKIVSLTGIILTKMDGTAKGGIILAIKEELDIPVKLMGFGEGINDLEEFDLDKYIFSLTSDLFVEYENE</sequence>
<proteinExistence type="inferred from homology"/>
<evidence type="ECO:0000313" key="12">
    <source>
        <dbReference type="Proteomes" id="UP001163387"/>
    </source>
</evidence>
<dbReference type="HAMAP" id="MF_00920">
    <property type="entry name" value="FtsY"/>
    <property type="match status" value="1"/>
</dbReference>
<name>A0ABM8BV60_9MOLU</name>
<evidence type="ECO:0000256" key="2">
    <source>
        <dbReference type="ARBA" id="ARBA00022490"/>
    </source>
</evidence>
<feature type="domain" description="SRP54-type proteins GTP-binding" evidence="10">
    <location>
        <begin position="291"/>
        <end position="304"/>
    </location>
</feature>
<evidence type="ECO:0000256" key="1">
    <source>
        <dbReference type="ARBA" id="ARBA00022475"/>
    </source>
</evidence>
<keyword evidence="5 9" id="KW-0342">GTP-binding</keyword>
<dbReference type="Gene3D" id="1.20.120.140">
    <property type="entry name" value="Signal recognition particle SRP54, nucleotide-binding domain"/>
    <property type="match status" value="1"/>
</dbReference>
<feature type="binding site" evidence="9">
    <location>
        <begin position="270"/>
        <end position="273"/>
    </location>
    <ligand>
        <name>GTP</name>
        <dbReference type="ChEBI" id="CHEBI:37565"/>
    </ligand>
</feature>
<accession>A0ABM8BV60</accession>
<evidence type="ECO:0000256" key="8">
    <source>
        <dbReference type="ARBA" id="ARBA00048027"/>
    </source>
</evidence>
<evidence type="ECO:0000256" key="9">
    <source>
        <dbReference type="HAMAP-Rule" id="MF_00920"/>
    </source>
</evidence>
<dbReference type="Proteomes" id="UP001163387">
    <property type="component" value="Chromosome"/>
</dbReference>